<feature type="signal peptide" evidence="1">
    <location>
        <begin position="1"/>
        <end position="28"/>
    </location>
</feature>
<dbReference type="AlphaFoldDB" id="A0A8J7S7A3"/>
<proteinExistence type="predicted"/>
<evidence type="ECO:0008006" key="4">
    <source>
        <dbReference type="Google" id="ProtNLM"/>
    </source>
</evidence>
<evidence type="ECO:0000313" key="3">
    <source>
        <dbReference type="Proteomes" id="UP000673975"/>
    </source>
</evidence>
<feature type="chain" id="PRO_5035261900" description="Lipoprotein" evidence="1">
    <location>
        <begin position="29"/>
        <end position="192"/>
    </location>
</feature>
<evidence type="ECO:0000256" key="1">
    <source>
        <dbReference type="SAM" id="SignalP"/>
    </source>
</evidence>
<evidence type="ECO:0000313" key="2">
    <source>
        <dbReference type="EMBL" id="MBP3193273.1"/>
    </source>
</evidence>
<accession>A0A8J7S7A3</accession>
<name>A0A8J7S7A3_9BACT</name>
<gene>
    <name evidence="2" type="ORF">NATSA_11400</name>
</gene>
<keyword evidence="3" id="KW-1185">Reference proteome</keyword>
<organism evidence="2 3">
    <name type="scientific">Natronogracilivirga saccharolytica</name>
    <dbReference type="NCBI Taxonomy" id="2812953"/>
    <lineage>
        <taxon>Bacteria</taxon>
        <taxon>Pseudomonadati</taxon>
        <taxon>Balneolota</taxon>
        <taxon>Balneolia</taxon>
        <taxon>Balneolales</taxon>
        <taxon>Cyclonatronaceae</taxon>
        <taxon>Natronogracilivirga</taxon>
    </lineage>
</organism>
<keyword evidence="1" id="KW-0732">Signal</keyword>
<dbReference type="RefSeq" id="WP_210512731.1">
    <property type="nucleotide sequence ID" value="NZ_JAFIDN010000009.1"/>
</dbReference>
<comment type="caution">
    <text evidence="2">The sequence shown here is derived from an EMBL/GenBank/DDBJ whole genome shotgun (WGS) entry which is preliminary data.</text>
</comment>
<sequence length="192" mass="22315">MITKYTRCFLILPLLLATMTMTSCNDSAEDGRQFLENLSQYCGYAYEGRTTEFALGTGDDDHPLEDPRMLMILEDCSEEEIRIPFHVDDDTSRTWILEMRDGTLHLSHDHRYPDGTEYDQNMYGGYSDARASDVKHFFPADEFTIAERPQREINVWSKEIDTENDVYYYRLYLDGELSFEATFDLGDPLPVP</sequence>
<dbReference type="Proteomes" id="UP000673975">
    <property type="component" value="Unassembled WGS sequence"/>
</dbReference>
<dbReference type="EMBL" id="JAFIDN010000009">
    <property type="protein sequence ID" value="MBP3193273.1"/>
    <property type="molecule type" value="Genomic_DNA"/>
</dbReference>
<dbReference type="PROSITE" id="PS51257">
    <property type="entry name" value="PROKAR_LIPOPROTEIN"/>
    <property type="match status" value="1"/>
</dbReference>
<reference evidence="2" key="1">
    <citation type="submission" date="2021-02" db="EMBL/GenBank/DDBJ databases">
        <title>Natronogracilivirga saccharolytica gen. nov. sp. nov. a new anaerobic, haloalkiliphilic carbohydrate-fermenting bacterium from soda lake and proposing of Cyclonatronumiaceae fam. nov. in the phylum Balneolaeota.</title>
        <authorList>
            <person name="Zhilina T.N."/>
            <person name="Sorokin D.Y."/>
            <person name="Zavarzina D.G."/>
            <person name="Toshchakov S.V."/>
            <person name="Kublanov I.V."/>
        </authorList>
    </citation>
    <scope>NUCLEOTIDE SEQUENCE</scope>
    <source>
        <strain evidence="2">Z-1702</strain>
    </source>
</reference>
<protein>
    <recommendedName>
        <fullName evidence="4">Lipoprotein</fullName>
    </recommendedName>
</protein>